<evidence type="ECO:0008006" key="4">
    <source>
        <dbReference type="Google" id="ProtNLM"/>
    </source>
</evidence>
<dbReference type="KEGG" id="aqu:109582565"/>
<keyword evidence="3" id="KW-1185">Reference proteome</keyword>
<reference evidence="3" key="1">
    <citation type="journal article" date="2010" name="Nature">
        <title>The Amphimedon queenslandica genome and the evolution of animal complexity.</title>
        <authorList>
            <person name="Srivastava M."/>
            <person name="Simakov O."/>
            <person name="Chapman J."/>
            <person name="Fahey B."/>
            <person name="Gauthier M.E."/>
            <person name="Mitros T."/>
            <person name="Richards G.S."/>
            <person name="Conaco C."/>
            <person name="Dacre M."/>
            <person name="Hellsten U."/>
            <person name="Larroux C."/>
            <person name="Putnam N.H."/>
            <person name="Stanke M."/>
            <person name="Adamska M."/>
            <person name="Darling A."/>
            <person name="Degnan S.M."/>
            <person name="Oakley T.H."/>
            <person name="Plachetzki D.C."/>
            <person name="Zhai Y."/>
            <person name="Adamski M."/>
            <person name="Calcino A."/>
            <person name="Cummins S.F."/>
            <person name="Goodstein D.M."/>
            <person name="Harris C."/>
            <person name="Jackson D.J."/>
            <person name="Leys S.P."/>
            <person name="Shu S."/>
            <person name="Woodcroft B.J."/>
            <person name="Vervoort M."/>
            <person name="Kosik K.S."/>
            <person name="Manning G."/>
            <person name="Degnan B.M."/>
            <person name="Rokhsar D.S."/>
        </authorList>
    </citation>
    <scope>NUCLEOTIDE SEQUENCE [LARGE SCALE GENOMIC DNA]</scope>
</reference>
<name>A0AAN0J7Y5_AMPQE</name>
<reference evidence="2" key="2">
    <citation type="submission" date="2024-06" db="UniProtKB">
        <authorList>
            <consortium name="EnsemblMetazoa"/>
        </authorList>
    </citation>
    <scope>IDENTIFICATION</scope>
</reference>
<sequence length="265" mass="29073">MPIPVPDLSSFDLSSSCVLLFFISCNMATSQSETPADIFQEKYGDIFPLIGKEPNFTNVTGNLFSKKLITPGEIAGIKTQSNTDDNKRGDALAMCLFEKIDVDDNDKSAQCLQKICDVFESKKVNNEELKELGAGMRKKLLSTTATSQVPTDAISSAPPQPSEPTTTRTNPNELNVGDVKKVLKILKEAMFGPANWRDLGLSLGLIVTTLNTIGRTNGDANDYLEKTIQKWLEKEDQVKGTTWQILKEAVKDTGDKAAAERIPLR</sequence>
<dbReference type="AlphaFoldDB" id="A0AAN0J7Y5"/>
<dbReference type="RefSeq" id="XP_019852868.1">
    <property type="nucleotide sequence ID" value="XM_019997309.1"/>
</dbReference>
<protein>
    <recommendedName>
        <fullName evidence="4">Death domain-containing protein</fullName>
    </recommendedName>
</protein>
<dbReference type="GeneID" id="109582565"/>
<dbReference type="EnsemblMetazoa" id="XM_019997308.1">
    <property type="protein sequence ID" value="XP_019852867.1"/>
    <property type="gene ID" value="LOC109582565"/>
</dbReference>
<feature type="compositionally biased region" description="Polar residues" evidence="1">
    <location>
        <begin position="145"/>
        <end position="154"/>
    </location>
</feature>
<dbReference type="Gene3D" id="1.10.533.10">
    <property type="entry name" value="Death Domain, Fas"/>
    <property type="match status" value="1"/>
</dbReference>
<accession>A0AAN0J7Y5</accession>
<dbReference type="Proteomes" id="UP000007879">
    <property type="component" value="Unassembled WGS sequence"/>
</dbReference>
<evidence type="ECO:0000313" key="2">
    <source>
        <dbReference type="EnsemblMetazoa" id="XP_019852867.1"/>
    </source>
</evidence>
<dbReference type="InterPro" id="IPR011029">
    <property type="entry name" value="DEATH-like_dom_sf"/>
</dbReference>
<dbReference type="EnsemblMetazoa" id="XM_019997309.1">
    <property type="protein sequence ID" value="XP_019852868.1"/>
    <property type="gene ID" value="LOC109582565"/>
</dbReference>
<organism evidence="2 3">
    <name type="scientific">Amphimedon queenslandica</name>
    <name type="common">Sponge</name>
    <dbReference type="NCBI Taxonomy" id="400682"/>
    <lineage>
        <taxon>Eukaryota</taxon>
        <taxon>Metazoa</taxon>
        <taxon>Porifera</taxon>
        <taxon>Demospongiae</taxon>
        <taxon>Heteroscleromorpha</taxon>
        <taxon>Haplosclerida</taxon>
        <taxon>Niphatidae</taxon>
        <taxon>Amphimedon</taxon>
    </lineage>
</organism>
<feature type="region of interest" description="Disordered" evidence="1">
    <location>
        <begin position="145"/>
        <end position="173"/>
    </location>
</feature>
<feature type="compositionally biased region" description="Polar residues" evidence="1">
    <location>
        <begin position="163"/>
        <end position="173"/>
    </location>
</feature>
<evidence type="ECO:0000256" key="1">
    <source>
        <dbReference type="SAM" id="MobiDB-lite"/>
    </source>
</evidence>
<proteinExistence type="predicted"/>
<dbReference type="RefSeq" id="XP_019852867.1">
    <property type="nucleotide sequence ID" value="XM_019997308.1"/>
</dbReference>
<evidence type="ECO:0000313" key="3">
    <source>
        <dbReference type="Proteomes" id="UP000007879"/>
    </source>
</evidence>